<protein>
    <submittedName>
        <fullName evidence="5">Transcriptional regulator</fullName>
    </submittedName>
</protein>
<dbReference type="SUPFAM" id="SSF46785">
    <property type="entry name" value="Winged helix' DNA-binding domain"/>
    <property type="match status" value="1"/>
</dbReference>
<dbReference type="InterPro" id="IPR036388">
    <property type="entry name" value="WH-like_DNA-bd_sf"/>
</dbReference>
<reference evidence="6" key="1">
    <citation type="submission" date="2015-09" db="EMBL/GenBank/DDBJ databases">
        <authorList>
            <person name="Daims H."/>
        </authorList>
    </citation>
    <scope>NUCLEOTIDE SEQUENCE [LARGE SCALE GENOMIC DNA]</scope>
</reference>
<dbReference type="Pfam" id="PF01047">
    <property type="entry name" value="MarR"/>
    <property type="match status" value="1"/>
</dbReference>
<evidence type="ECO:0000256" key="2">
    <source>
        <dbReference type="ARBA" id="ARBA00023125"/>
    </source>
</evidence>
<feature type="domain" description="HTH marR-type" evidence="4">
    <location>
        <begin position="13"/>
        <end position="146"/>
    </location>
</feature>
<dbReference type="Gene3D" id="1.10.10.10">
    <property type="entry name" value="Winged helix-like DNA-binding domain superfamily/Winged helix DNA-binding domain"/>
    <property type="match status" value="1"/>
</dbReference>
<keyword evidence="3" id="KW-0804">Transcription</keyword>
<dbReference type="KEGG" id="nio:NITINOP_0536"/>
<dbReference type="SMART" id="SM00347">
    <property type="entry name" value="HTH_MARR"/>
    <property type="match status" value="1"/>
</dbReference>
<dbReference type="AlphaFoldDB" id="A0A0S4KQP9"/>
<dbReference type="InterPro" id="IPR039422">
    <property type="entry name" value="MarR/SlyA-like"/>
</dbReference>
<evidence type="ECO:0000313" key="6">
    <source>
        <dbReference type="Proteomes" id="UP000066284"/>
    </source>
</evidence>
<dbReference type="Proteomes" id="UP000066284">
    <property type="component" value="Chromosome 1"/>
</dbReference>
<dbReference type="EMBL" id="LN885086">
    <property type="protein sequence ID" value="CUQ65512.1"/>
    <property type="molecule type" value="Genomic_DNA"/>
</dbReference>
<accession>A0A0S4KQP9</accession>
<dbReference type="GO" id="GO:0003677">
    <property type="term" value="F:DNA binding"/>
    <property type="evidence" value="ECO:0007669"/>
    <property type="project" value="UniProtKB-KW"/>
</dbReference>
<dbReference type="InterPro" id="IPR023187">
    <property type="entry name" value="Tscrpt_reg_MarR-type_CS"/>
</dbReference>
<evidence type="ECO:0000256" key="3">
    <source>
        <dbReference type="ARBA" id="ARBA00023163"/>
    </source>
</evidence>
<keyword evidence="1" id="KW-0805">Transcription regulation</keyword>
<evidence type="ECO:0000259" key="4">
    <source>
        <dbReference type="PROSITE" id="PS50995"/>
    </source>
</evidence>
<dbReference type="PANTHER" id="PTHR33164:SF43">
    <property type="entry name" value="HTH-TYPE TRANSCRIPTIONAL REPRESSOR YETL"/>
    <property type="match status" value="1"/>
</dbReference>
<dbReference type="RefSeq" id="WP_062482897.1">
    <property type="nucleotide sequence ID" value="NZ_LN885086.1"/>
</dbReference>
<dbReference type="PROSITE" id="PS50995">
    <property type="entry name" value="HTH_MARR_2"/>
    <property type="match status" value="1"/>
</dbReference>
<gene>
    <name evidence="5" type="ORF">NITINOP_0536</name>
</gene>
<dbReference type="InterPro" id="IPR000835">
    <property type="entry name" value="HTH_MarR-typ"/>
</dbReference>
<dbReference type="PROSITE" id="PS01117">
    <property type="entry name" value="HTH_MARR_1"/>
    <property type="match status" value="1"/>
</dbReference>
<keyword evidence="6" id="KW-1185">Reference proteome</keyword>
<evidence type="ECO:0000256" key="1">
    <source>
        <dbReference type="ARBA" id="ARBA00023015"/>
    </source>
</evidence>
<keyword evidence="2" id="KW-0238">DNA-binding</keyword>
<evidence type="ECO:0000313" key="5">
    <source>
        <dbReference type="EMBL" id="CUQ65512.1"/>
    </source>
</evidence>
<dbReference type="GO" id="GO:0006950">
    <property type="term" value="P:response to stress"/>
    <property type="evidence" value="ECO:0007669"/>
    <property type="project" value="TreeGrafter"/>
</dbReference>
<dbReference type="OrthoDB" id="9783504at2"/>
<sequence length="210" mass="23148">MALSAKMNQDPLPDRLVTGLSKIGLAMKSRTWRRQGRKGVGPLQMQVLTYLRSCQGRAATVSTIARELAVKLPTASEVIRTLAEKGLVRRRQDEADQRIVKVHLTAKGAKAGKTESAWPEVLAAATEQLSPQEQVGLLTALVKLIQVLQQRGEIPVVRMCVSCAHFRPNEHEGADQPHHCRFFDAPFGDQALRLDCPEYIPLQAIRAKGA</sequence>
<dbReference type="InterPro" id="IPR036390">
    <property type="entry name" value="WH_DNA-bd_sf"/>
</dbReference>
<dbReference type="GO" id="GO:0003700">
    <property type="term" value="F:DNA-binding transcription factor activity"/>
    <property type="evidence" value="ECO:0007669"/>
    <property type="project" value="InterPro"/>
</dbReference>
<dbReference type="STRING" id="1715989.NITINOP_0536"/>
<dbReference type="PANTHER" id="PTHR33164">
    <property type="entry name" value="TRANSCRIPTIONAL REGULATOR, MARR FAMILY"/>
    <property type="match status" value="1"/>
</dbReference>
<organism evidence="5 6">
    <name type="scientific">Candidatus Nitrospira inopinata</name>
    <dbReference type="NCBI Taxonomy" id="1715989"/>
    <lineage>
        <taxon>Bacteria</taxon>
        <taxon>Pseudomonadati</taxon>
        <taxon>Nitrospirota</taxon>
        <taxon>Nitrospiria</taxon>
        <taxon>Nitrospirales</taxon>
        <taxon>Nitrospiraceae</taxon>
        <taxon>Nitrospira</taxon>
    </lineage>
</organism>
<name>A0A0S4KQP9_9BACT</name>
<proteinExistence type="predicted"/>